<feature type="compositionally biased region" description="Polar residues" evidence="1">
    <location>
        <begin position="1178"/>
        <end position="1193"/>
    </location>
</feature>
<evidence type="ECO:0000256" key="1">
    <source>
        <dbReference type="SAM" id="MobiDB-lite"/>
    </source>
</evidence>
<dbReference type="InterPro" id="IPR022155">
    <property type="entry name" value="DUF3684"/>
</dbReference>
<organism evidence="2 3">
    <name type="scientific">Rhizoctonia solani</name>
    <dbReference type="NCBI Taxonomy" id="456999"/>
    <lineage>
        <taxon>Eukaryota</taxon>
        <taxon>Fungi</taxon>
        <taxon>Dikarya</taxon>
        <taxon>Basidiomycota</taxon>
        <taxon>Agaricomycotina</taxon>
        <taxon>Agaricomycetes</taxon>
        <taxon>Cantharellales</taxon>
        <taxon>Ceratobasidiaceae</taxon>
        <taxon>Rhizoctonia</taxon>
    </lineage>
</organism>
<sequence length="1199" mass="134383">MKATVLRWAYNAVSATSATLSHPTTKPISVLPYSSSSVSLSLSDSFAPVPRHKAEKDLQEVMKTYTKLSVFTAEASTQLNTQLNDELRRATKQLMPSTITPYQTSKDEYDSILIEHRGEFDSANNNAFHGSDYARIFIGHATGQASGIGGHIRAPFIPTVEREAIDLVGRYVLTWNKELLHIGGLLARVVYELEMASIDEAWVGSSDSISIMGQPREENRILQLWLQNRCSHMLRFFTTQPTVPSSIVAECFRTGFLASIDSRNQPFPIVSTLGVRPARDVRNYNEALAGILKKTPMLTQKIATENRTMLAMLRKYEMCMDVGPRDISEELKDRILDEKQVATLLRWWVGIGYKIRREDVQNLSEAFFLAVNFSLKNETEETKVISLALIKRFVSPQVSMVLNGGPLPEDTLPIIVSGLLSDVNISHSFGWSQLSVPDWIAYLVDSKTVAGKAVEFNLDTMLAEKILTAIATVWLSLNLKDRRRVSSQLANVPCIPTQFGLMVPTETYLLNADEFPDLPVIILPSGMPTKGGVKALIDLGVKLHVELTTICSRMIQGGEWAAARLVKYLVSVRYTLSQSEMNHLKLASVFSREGEEHEETARPKLMYELGLKRFPPLETILMLATVDDSYKRMAALDYFLHNYDALYTDYRAGSYKHFNFVPAIRPGGESCLTSPTGVYSNPECAVMGLNIIDPNFDQDTIIKLQIATQPSTEVLLKLLSIDPPCHRDKAQKCYEYMASRIADFLPIELGYMAEIAFIPAPETRNPLQIDVSGSRAMLKPTQVYLGDGVKTEYEKSGIFTFIEFEGRAVTFLKAVGVKSTPTTEDVCTIMIQDPEGFRNAIGGYERYLDELERISTQIDTIEPSIMKQLSLSPVFIGTKRIAESLVESSVGENFGSIEHQGPVELEYKLLSLNEIVIVDDVHSYALFGHEIWGAPQEDNIEVFYETLGAKRLTALISTDYTFLPVQNHLEAQEHASYIRALVLERLLLFLHNLTDVKPWLGIEWLAEGSNFQLQITRTLKYARTRSVTQTISAAVKQEEFGSPIVLWINQGLELDFYEVASSMCNILFERNRTSNNMLFMTILSTSLTALKRRGYNADRIIHQKDLKKAWAEFADSQFRRKITESGITKVTPTVHVTQQIACPLAEENIECLSPELEVIGYSTRTGLEGSIEPIPLCGSSQPTAAPQRENISTWDRHSE</sequence>
<evidence type="ECO:0000313" key="2">
    <source>
        <dbReference type="EMBL" id="KAF8670151.1"/>
    </source>
</evidence>
<dbReference type="Pfam" id="PF12449">
    <property type="entry name" value="DUF3684"/>
    <property type="match status" value="1"/>
</dbReference>
<proteinExistence type="predicted"/>
<reference evidence="2" key="1">
    <citation type="submission" date="2020-09" db="EMBL/GenBank/DDBJ databases">
        <title>Comparative genome analyses of four rice-infecting Rhizoctonia solani isolates reveal extensive enrichment of homogalacturonan modification genes.</title>
        <authorList>
            <person name="Lee D.-Y."/>
            <person name="Jeon J."/>
            <person name="Kim K.-T."/>
            <person name="Cheong K."/>
            <person name="Song H."/>
            <person name="Choi G."/>
            <person name="Ko J."/>
            <person name="Opiyo S.O."/>
            <person name="Zuo S."/>
            <person name="Madhav S."/>
            <person name="Lee Y.-H."/>
            <person name="Wang G.-L."/>
        </authorList>
    </citation>
    <scope>NUCLEOTIDE SEQUENCE</scope>
    <source>
        <strain evidence="2">AG1-IA YN-7</strain>
    </source>
</reference>
<protein>
    <submittedName>
        <fullName evidence="2">Uncharacterized protein</fullName>
    </submittedName>
</protein>
<dbReference type="Proteomes" id="UP000650582">
    <property type="component" value="Unassembled WGS sequence"/>
</dbReference>
<comment type="caution">
    <text evidence="2">The sequence shown here is derived from an EMBL/GenBank/DDBJ whole genome shotgun (WGS) entry which is preliminary data.</text>
</comment>
<feature type="region of interest" description="Disordered" evidence="1">
    <location>
        <begin position="1177"/>
        <end position="1199"/>
    </location>
</feature>
<evidence type="ECO:0000313" key="3">
    <source>
        <dbReference type="Proteomes" id="UP000650582"/>
    </source>
</evidence>
<accession>A0A8H7LFG6</accession>
<dbReference type="PANTHER" id="PTHR47839:SF1">
    <property type="entry name" value="DOMAIN PROTEIN, PUTATIVE (AFU_ORTHOLOGUE AFUA_6G04830)-RELATED"/>
    <property type="match status" value="1"/>
</dbReference>
<name>A0A8H7LFG6_9AGAM</name>
<dbReference type="AlphaFoldDB" id="A0A8H7LFG6"/>
<gene>
    <name evidence="2" type="ORF">RHS04_08662</name>
</gene>
<dbReference type="PANTHER" id="PTHR47839">
    <property type="entry name" value="DOMAIN PROTEIN, PUTATIVE (AFU_ORTHOLOGUE AFUA_6G04830)-RELATED"/>
    <property type="match status" value="1"/>
</dbReference>
<dbReference type="EMBL" id="JACYCC010000280">
    <property type="protein sequence ID" value="KAF8670151.1"/>
    <property type="molecule type" value="Genomic_DNA"/>
</dbReference>